<evidence type="ECO:0000256" key="19">
    <source>
        <dbReference type="ARBA" id="ARBA00025833"/>
    </source>
</evidence>
<keyword evidence="9" id="KW-0479">Metal-binding</keyword>
<evidence type="ECO:0000256" key="3">
    <source>
        <dbReference type="ARBA" id="ARBA00004555"/>
    </source>
</evidence>
<evidence type="ECO:0000256" key="15">
    <source>
        <dbReference type="ARBA" id="ARBA00023049"/>
    </source>
</evidence>
<evidence type="ECO:0000259" key="22">
    <source>
        <dbReference type="Pfam" id="PF04389"/>
    </source>
</evidence>
<evidence type="ECO:0000256" key="20">
    <source>
        <dbReference type="ARBA" id="ARBA00033328"/>
    </source>
</evidence>
<evidence type="ECO:0000313" key="24">
    <source>
        <dbReference type="Proteomes" id="UP001196565"/>
    </source>
</evidence>
<evidence type="ECO:0000256" key="18">
    <source>
        <dbReference type="ARBA" id="ARBA00023228"/>
    </source>
</evidence>
<dbReference type="InterPro" id="IPR007484">
    <property type="entry name" value="Peptidase_M28"/>
</dbReference>
<keyword evidence="13" id="KW-0862">Zinc</keyword>
<keyword evidence="16" id="KW-0865">Zymogen</keyword>
<dbReference type="Pfam" id="PF02225">
    <property type="entry name" value="PA"/>
    <property type="match status" value="1"/>
</dbReference>
<dbReference type="InterPro" id="IPR039866">
    <property type="entry name" value="CPQ"/>
</dbReference>
<name>A0ABS7A256_9PROT</name>
<evidence type="ECO:0000256" key="17">
    <source>
        <dbReference type="ARBA" id="ARBA00023180"/>
    </source>
</evidence>
<dbReference type="Pfam" id="PF04389">
    <property type="entry name" value="Peptidase_M28"/>
    <property type="match status" value="1"/>
</dbReference>
<evidence type="ECO:0000256" key="1">
    <source>
        <dbReference type="ARBA" id="ARBA00004240"/>
    </source>
</evidence>
<comment type="subcellular location">
    <subcellularLocation>
        <location evidence="1">Endoplasmic reticulum</location>
    </subcellularLocation>
    <subcellularLocation>
        <location evidence="3">Golgi apparatus</location>
    </subcellularLocation>
    <subcellularLocation>
        <location evidence="2">Lysosome</location>
    </subcellularLocation>
    <subcellularLocation>
        <location evidence="4">Secreted</location>
    </subcellularLocation>
</comment>
<keyword evidence="24" id="KW-1185">Reference proteome</keyword>
<dbReference type="EMBL" id="JAHYBZ010000001">
    <property type="protein sequence ID" value="MBW6396369.1"/>
    <property type="molecule type" value="Genomic_DNA"/>
</dbReference>
<evidence type="ECO:0000256" key="13">
    <source>
        <dbReference type="ARBA" id="ARBA00022833"/>
    </source>
</evidence>
<dbReference type="PANTHER" id="PTHR12053">
    <property type="entry name" value="PROTEASE FAMILY M28 PLASMA GLUTAMATE CARBOXYPEPTIDASE-RELATED"/>
    <property type="match status" value="1"/>
</dbReference>
<evidence type="ECO:0000256" key="2">
    <source>
        <dbReference type="ARBA" id="ARBA00004371"/>
    </source>
</evidence>
<keyword evidence="6" id="KW-0964">Secreted</keyword>
<feature type="domain" description="PA" evidence="21">
    <location>
        <begin position="109"/>
        <end position="185"/>
    </location>
</feature>
<keyword evidence="8" id="KW-0645">Protease</keyword>
<evidence type="ECO:0000256" key="14">
    <source>
        <dbReference type="ARBA" id="ARBA00023034"/>
    </source>
</evidence>
<dbReference type="PANTHER" id="PTHR12053:SF3">
    <property type="entry name" value="CARBOXYPEPTIDASE Q"/>
    <property type="match status" value="1"/>
</dbReference>
<evidence type="ECO:0000256" key="16">
    <source>
        <dbReference type="ARBA" id="ARBA00023145"/>
    </source>
</evidence>
<evidence type="ECO:0000256" key="8">
    <source>
        <dbReference type="ARBA" id="ARBA00022670"/>
    </source>
</evidence>
<keyword evidence="17" id="KW-0325">Glycoprotein</keyword>
<reference evidence="23 24" key="1">
    <citation type="submission" date="2021-07" db="EMBL/GenBank/DDBJ databases">
        <authorList>
            <person name="So Y."/>
        </authorList>
    </citation>
    <scope>NUCLEOTIDE SEQUENCE [LARGE SCALE GENOMIC DNA]</scope>
    <source>
        <strain evidence="23 24">HJA6</strain>
    </source>
</reference>
<dbReference type="SUPFAM" id="SSF52025">
    <property type="entry name" value="PA domain"/>
    <property type="match status" value="1"/>
</dbReference>
<dbReference type="InterPro" id="IPR046450">
    <property type="entry name" value="PA_dom_sf"/>
</dbReference>
<dbReference type="InterPro" id="IPR003137">
    <property type="entry name" value="PA_domain"/>
</dbReference>
<keyword evidence="10" id="KW-0732">Signal</keyword>
<evidence type="ECO:0000256" key="7">
    <source>
        <dbReference type="ARBA" id="ARBA00022645"/>
    </source>
</evidence>
<keyword evidence="15" id="KW-0482">Metalloprotease</keyword>
<keyword evidence="18" id="KW-0458">Lysosome</keyword>
<evidence type="ECO:0000256" key="10">
    <source>
        <dbReference type="ARBA" id="ARBA00022729"/>
    </source>
</evidence>
<comment type="subunit">
    <text evidence="19">Homodimer. The monomeric form is inactive while the homodimer is active.</text>
</comment>
<evidence type="ECO:0000256" key="4">
    <source>
        <dbReference type="ARBA" id="ARBA00004613"/>
    </source>
</evidence>
<evidence type="ECO:0000313" key="23">
    <source>
        <dbReference type="EMBL" id="MBW6396369.1"/>
    </source>
</evidence>
<organism evidence="23 24">
    <name type="scientific">Roseomonas alba</name>
    <dbReference type="NCBI Taxonomy" id="2846776"/>
    <lineage>
        <taxon>Bacteria</taxon>
        <taxon>Pseudomonadati</taxon>
        <taxon>Pseudomonadota</taxon>
        <taxon>Alphaproteobacteria</taxon>
        <taxon>Acetobacterales</taxon>
        <taxon>Roseomonadaceae</taxon>
        <taxon>Roseomonas</taxon>
    </lineage>
</organism>
<comment type="caution">
    <text evidence="23">The sequence shown here is derived from an EMBL/GenBank/DDBJ whole genome shotgun (WGS) entry which is preliminary data.</text>
</comment>
<protein>
    <recommendedName>
        <fullName evidence="5">Carboxypeptidase Q</fullName>
    </recommendedName>
    <alternativeName>
        <fullName evidence="20">Plasma glutamate carboxypeptidase</fullName>
    </alternativeName>
</protein>
<dbReference type="Gene3D" id="3.40.630.10">
    <property type="entry name" value="Zn peptidases"/>
    <property type="match status" value="1"/>
</dbReference>
<sequence>MTLADFLDRIAADDGIAADFAAICDTGGRLQGTASAERGFVLMEERLAMLGAVRKEPVAYAGWHCRDARLIDVATGRDLACAPLLGAASTPAEGLVLDSMDCGRGVPGDFSGAAGRAVLARHEYPFSAGTVHRRVKLAAAQEAGAAAFLIVQPEPGIGPVSGSSGRAGGVGIPAMGISAEAGALLAEGRKVRVTLLGEDHPATTPTLVLDLPGRGEQRVVLSAHLDGHPLGESAIDNATGLAAALCLARAAAPVVAGCARGLTVCIFGAEEWALAGSKAWLAQLAPSRRAAMAVNINLDSIAGGPSLTALTSGFAMLGPFMQDAAAKIGRTLRTHQPLMTNSDHANFAACGIPAARLIAGFDEPGSALRYLLTAADRRAIVPMDQLRTATVTAGAMLWEALNAPDEVMQRLRAAS</sequence>
<proteinExistence type="predicted"/>
<evidence type="ECO:0000256" key="12">
    <source>
        <dbReference type="ARBA" id="ARBA00022824"/>
    </source>
</evidence>
<evidence type="ECO:0000256" key="6">
    <source>
        <dbReference type="ARBA" id="ARBA00022525"/>
    </source>
</evidence>
<keyword evidence="14" id="KW-0333">Golgi apparatus</keyword>
<feature type="domain" description="Peptidase M28" evidence="22">
    <location>
        <begin position="208"/>
        <end position="362"/>
    </location>
</feature>
<dbReference type="Gene3D" id="3.50.30.30">
    <property type="match status" value="1"/>
</dbReference>
<keyword evidence="7" id="KW-0121">Carboxypeptidase</keyword>
<gene>
    <name evidence="23" type="ORF">KPL78_00850</name>
</gene>
<evidence type="ECO:0000256" key="5">
    <source>
        <dbReference type="ARBA" id="ARBA00014116"/>
    </source>
</evidence>
<evidence type="ECO:0000256" key="9">
    <source>
        <dbReference type="ARBA" id="ARBA00022723"/>
    </source>
</evidence>
<dbReference type="SUPFAM" id="SSF53187">
    <property type="entry name" value="Zn-dependent exopeptidases"/>
    <property type="match status" value="1"/>
</dbReference>
<dbReference type="RefSeq" id="WP_219760751.1">
    <property type="nucleotide sequence ID" value="NZ_JAHYBZ010000001.1"/>
</dbReference>
<evidence type="ECO:0000256" key="11">
    <source>
        <dbReference type="ARBA" id="ARBA00022801"/>
    </source>
</evidence>
<accession>A0ABS7A256</accession>
<evidence type="ECO:0000259" key="21">
    <source>
        <dbReference type="Pfam" id="PF02225"/>
    </source>
</evidence>
<keyword evidence="11" id="KW-0378">Hydrolase</keyword>
<keyword evidence="12" id="KW-0256">Endoplasmic reticulum</keyword>
<dbReference type="Proteomes" id="UP001196565">
    <property type="component" value="Unassembled WGS sequence"/>
</dbReference>